<organism evidence="7 8">
    <name type="scientific">Starmerella bacillaris</name>
    <name type="common">Yeast</name>
    <name type="synonym">Candida zemplinina</name>
    <dbReference type="NCBI Taxonomy" id="1247836"/>
    <lineage>
        <taxon>Eukaryota</taxon>
        <taxon>Fungi</taxon>
        <taxon>Dikarya</taxon>
        <taxon>Ascomycota</taxon>
        <taxon>Saccharomycotina</taxon>
        <taxon>Dipodascomycetes</taxon>
        <taxon>Dipodascales</taxon>
        <taxon>Trichomonascaceae</taxon>
        <taxon>Starmerella</taxon>
    </lineage>
</organism>
<protein>
    <submittedName>
        <fullName evidence="7">Ccc1 protein</fullName>
    </submittedName>
</protein>
<feature type="transmembrane region" description="Helical" evidence="6">
    <location>
        <begin position="246"/>
        <end position="267"/>
    </location>
</feature>
<proteinExistence type="inferred from homology"/>
<gene>
    <name evidence="7" type="ORF">DASB73_035990</name>
</gene>
<evidence type="ECO:0000256" key="5">
    <source>
        <dbReference type="ARBA" id="ARBA00023136"/>
    </source>
</evidence>
<comment type="subcellular location">
    <subcellularLocation>
        <location evidence="1">Endomembrane system</location>
        <topology evidence="1">Multi-pass membrane protein</topology>
    </subcellularLocation>
</comment>
<keyword evidence="8" id="KW-1185">Reference proteome</keyword>
<evidence type="ECO:0000256" key="4">
    <source>
        <dbReference type="ARBA" id="ARBA00022989"/>
    </source>
</evidence>
<evidence type="ECO:0000256" key="2">
    <source>
        <dbReference type="ARBA" id="ARBA00007049"/>
    </source>
</evidence>
<dbReference type="EMBL" id="BTGC01000008">
    <property type="protein sequence ID" value="GMM52636.1"/>
    <property type="molecule type" value="Genomic_DNA"/>
</dbReference>
<evidence type="ECO:0000256" key="3">
    <source>
        <dbReference type="ARBA" id="ARBA00022692"/>
    </source>
</evidence>
<evidence type="ECO:0000256" key="6">
    <source>
        <dbReference type="SAM" id="Phobius"/>
    </source>
</evidence>
<comment type="caution">
    <text evidence="7">The sequence shown here is derived from an EMBL/GenBank/DDBJ whole genome shotgun (WGS) entry which is preliminary data.</text>
</comment>
<dbReference type="GO" id="GO:0012505">
    <property type="term" value="C:endomembrane system"/>
    <property type="evidence" value="ECO:0007669"/>
    <property type="project" value="UniProtKB-SubCell"/>
</dbReference>
<comment type="similarity">
    <text evidence="2">Belongs to the CCC1 family.</text>
</comment>
<dbReference type="InterPro" id="IPR008217">
    <property type="entry name" value="Ccc1_fam"/>
</dbReference>
<reference evidence="7 8" key="1">
    <citation type="journal article" date="2023" name="Elife">
        <title>Identification of key yeast species and microbe-microbe interactions impacting larval growth of Drosophila in the wild.</title>
        <authorList>
            <person name="Mure A."/>
            <person name="Sugiura Y."/>
            <person name="Maeda R."/>
            <person name="Honda K."/>
            <person name="Sakurai N."/>
            <person name="Takahashi Y."/>
            <person name="Watada M."/>
            <person name="Katoh T."/>
            <person name="Gotoh A."/>
            <person name="Gotoh Y."/>
            <person name="Taniguchi I."/>
            <person name="Nakamura K."/>
            <person name="Hayashi T."/>
            <person name="Katayama T."/>
            <person name="Uemura T."/>
            <person name="Hattori Y."/>
        </authorList>
    </citation>
    <scope>NUCLEOTIDE SEQUENCE [LARGE SCALE GENOMIC DNA]</scope>
    <source>
        <strain evidence="7 8">SB-73</strain>
    </source>
</reference>
<dbReference type="Proteomes" id="UP001362899">
    <property type="component" value="Unassembled WGS sequence"/>
</dbReference>
<evidence type="ECO:0000256" key="1">
    <source>
        <dbReference type="ARBA" id="ARBA00004127"/>
    </source>
</evidence>
<name>A0AAV5RM78_STABA</name>
<keyword evidence="4 6" id="KW-1133">Transmembrane helix</keyword>
<feature type="transmembrane region" description="Helical" evidence="6">
    <location>
        <begin position="185"/>
        <end position="205"/>
    </location>
</feature>
<dbReference type="AlphaFoldDB" id="A0AAV5RM78"/>
<accession>A0AAV5RM78</accession>
<feature type="transmembrane region" description="Helical" evidence="6">
    <location>
        <begin position="211"/>
        <end position="234"/>
    </location>
</feature>
<sequence>MVLVILKKLLTNNDSTKPLLPIHSNDSGYSTIDESSVKSSLSYDGVSNPRGLSDAIIGLSDGLTVPFALTAGLSSLGNSKLVITGGMAELVSGAISMGLGGYLAARSENEYYRNQYSKEKANFHVSLASTQASICETLKEFKFSDTTLSSIANDIEKDRDVYASFMLKFVRGIEKPENGREFNSAMTIGLAYFIGGFIPLIPYFFTDVVESGLIFSIIIMVVTLFIFGYAKTVLSLGTETSRHTCIMNGFSMLLTGGLAAGSAWVLVRALE</sequence>
<dbReference type="CDD" id="cd02435">
    <property type="entry name" value="CCC1"/>
    <property type="match status" value="1"/>
</dbReference>
<keyword evidence="5 6" id="KW-0472">Membrane</keyword>
<evidence type="ECO:0000313" key="7">
    <source>
        <dbReference type="EMBL" id="GMM52636.1"/>
    </source>
</evidence>
<dbReference type="GO" id="GO:0030026">
    <property type="term" value="P:intracellular manganese ion homeostasis"/>
    <property type="evidence" value="ECO:0007669"/>
    <property type="project" value="InterPro"/>
</dbReference>
<dbReference type="PANTHER" id="PTHR31851">
    <property type="entry name" value="FE(2+)/MN(2+) TRANSPORTER PCL1"/>
    <property type="match status" value="1"/>
</dbReference>
<dbReference type="GO" id="GO:0005384">
    <property type="term" value="F:manganese ion transmembrane transporter activity"/>
    <property type="evidence" value="ECO:0007669"/>
    <property type="project" value="InterPro"/>
</dbReference>
<evidence type="ECO:0000313" key="8">
    <source>
        <dbReference type="Proteomes" id="UP001362899"/>
    </source>
</evidence>
<dbReference type="Pfam" id="PF01988">
    <property type="entry name" value="VIT1"/>
    <property type="match status" value="1"/>
</dbReference>
<keyword evidence="3 6" id="KW-0812">Transmembrane</keyword>